<reference evidence="12" key="1">
    <citation type="journal article" date="2019" name="Int. J. Syst. Evol. Microbiol.">
        <title>The Global Catalogue of Microorganisms (GCM) 10K type strain sequencing project: providing services to taxonomists for standard genome sequencing and annotation.</title>
        <authorList>
            <consortium name="The Broad Institute Genomics Platform"/>
            <consortium name="The Broad Institute Genome Sequencing Center for Infectious Disease"/>
            <person name="Wu L."/>
            <person name="Ma J."/>
        </authorList>
    </citation>
    <scope>NUCLEOTIDE SEQUENCE [LARGE SCALE GENOMIC DNA]</scope>
    <source>
        <strain evidence="12">JCM 13501</strain>
    </source>
</reference>
<dbReference type="InterPro" id="IPR039421">
    <property type="entry name" value="Type_1_exporter"/>
</dbReference>
<dbReference type="RefSeq" id="WP_188867539.1">
    <property type="nucleotide sequence ID" value="NZ_BMNW01000008.1"/>
</dbReference>
<protein>
    <submittedName>
        <fullName evidence="11">Peptidase</fullName>
    </submittedName>
</protein>
<feature type="domain" description="ABC transmembrane type-1" evidence="10">
    <location>
        <begin position="21"/>
        <end position="299"/>
    </location>
</feature>
<dbReference type="InterPro" id="IPR027417">
    <property type="entry name" value="P-loop_NTPase"/>
</dbReference>
<evidence type="ECO:0000256" key="8">
    <source>
        <dbReference type="SAM" id="Phobius"/>
    </source>
</evidence>
<dbReference type="PROSITE" id="PS00211">
    <property type="entry name" value="ABC_TRANSPORTER_1"/>
    <property type="match status" value="1"/>
</dbReference>
<evidence type="ECO:0000259" key="10">
    <source>
        <dbReference type="PROSITE" id="PS50929"/>
    </source>
</evidence>
<dbReference type="InterPro" id="IPR047957">
    <property type="entry name" value="ABC_AprD-like_6TM"/>
</dbReference>
<dbReference type="InterPro" id="IPR003439">
    <property type="entry name" value="ABC_transporter-like_ATP-bd"/>
</dbReference>
<evidence type="ECO:0000256" key="6">
    <source>
        <dbReference type="ARBA" id="ARBA00023136"/>
    </source>
</evidence>
<dbReference type="PROSITE" id="PS50893">
    <property type="entry name" value="ABC_TRANSPORTER_2"/>
    <property type="match status" value="1"/>
</dbReference>
<keyword evidence="6 8" id="KW-0472">Membrane</keyword>
<dbReference type="Gene3D" id="1.20.1560.10">
    <property type="entry name" value="ABC transporter type 1, transmembrane domain"/>
    <property type="match status" value="1"/>
</dbReference>
<evidence type="ECO:0000313" key="11">
    <source>
        <dbReference type="EMBL" id="GGM22278.1"/>
    </source>
</evidence>
<dbReference type="InterPro" id="IPR017871">
    <property type="entry name" value="ABC_transporter-like_CS"/>
</dbReference>
<comment type="subcellular location">
    <subcellularLocation>
        <location evidence="1">Cell membrane</location>
        <topology evidence="1">Multi-pass membrane protein</topology>
    </subcellularLocation>
</comment>
<evidence type="ECO:0000256" key="5">
    <source>
        <dbReference type="ARBA" id="ARBA00022989"/>
    </source>
</evidence>
<dbReference type="InterPro" id="IPR010128">
    <property type="entry name" value="ATPase_T1SS_PrtD-like"/>
</dbReference>
<dbReference type="PANTHER" id="PTHR24221">
    <property type="entry name" value="ATP-BINDING CASSETTE SUB-FAMILY B"/>
    <property type="match status" value="1"/>
</dbReference>
<evidence type="ECO:0000256" key="1">
    <source>
        <dbReference type="ARBA" id="ARBA00004651"/>
    </source>
</evidence>
<dbReference type="SMART" id="SM00382">
    <property type="entry name" value="AAA"/>
    <property type="match status" value="1"/>
</dbReference>
<dbReference type="Gene3D" id="3.40.50.300">
    <property type="entry name" value="P-loop containing nucleotide triphosphate hydrolases"/>
    <property type="match status" value="1"/>
</dbReference>
<sequence>MQSKPLTDLQRVLIVCKGSFLTVGFFSLFINLLLLVPSFYMLQVYDRVLTSSSIMTLSMLSLIMILLMATYGALEWVRSRILVRVSTRLDLMLNERLYDASFKQALYSGGAKASAQPLNDLTGLRQFLTSNGLFAFFDAPWLPIYVGVMFFFHPWYGWLAVLGAAVLLVLAIINERLTSKPLADANRENISATSFTSKSLRNAEVVASMGMLPNLFSLWRKKNNTVLALQATASEHGGAFSNASKTLRMLLQSAILGVGAYLVIDHQITPGLMTAGSLLLGRALAPIDMLIGSWKGFVTARDQYLRLNELLYIVQTEPERMALPAPKGQVSLEQVVLAPPGAFQPSLKGVSFSVASGASVGILGASAAGKSSLARALLGIWPAQNGKVRLDGADILTWRREELGPYLGYLPQDIELFDGSISENIARFGVIDPAAVVEAAQLAGVHEMILRLPQGYDTVIGANGSLSGGQRQRIGLARAVYGKPRLIVLDEPNSNLDEHGEKALGEALMKIKATGATLFIISHRPGILAYVDTLVVMSEGQVVAVGPRDQVLMQLQASAQGKRPDATSASTSTVNTSWAPRMPSKVGRSEGYR</sequence>
<dbReference type="PROSITE" id="PS50929">
    <property type="entry name" value="ABC_TM1F"/>
    <property type="match status" value="1"/>
</dbReference>
<dbReference type="SUPFAM" id="SSF90123">
    <property type="entry name" value="ABC transporter transmembrane region"/>
    <property type="match status" value="1"/>
</dbReference>
<keyword evidence="12" id="KW-1185">Reference proteome</keyword>
<evidence type="ECO:0000256" key="7">
    <source>
        <dbReference type="SAM" id="MobiDB-lite"/>
    </source>
</evidence>
<dbReference type="SUPFAM" id="SSF52540">
    <property type="entry name" value="P-loop containing nucleoside triphosphate hydrolases"/>
    <property type="match status" value="1"/>
</dbReference>
<feature type="domain" description="ABC transporter" evidence="9">
    <location>
        <begin position="330"/>
        <end position="564"/>
    </location>
</feature>
<keyword evidence="5 8" id="KW-1133">Transmembrane helix</keyword>
<dbReference type="PANTHER" id="PTHR24221:SF248">
    <property type="entry name" value="ABC TRANSPORTER TRANSMEMBRANE REGION"/>
    <property type="match status" value="1"/>
</dbReference>
<evidence type="ECO:0000259" key="9">
    <source>
        <dbReference type="PROSITE" id="PS50893"/>
    </source>
</evidence>
<dbReference type="EMBL" id="BMNW01000008">
    <property type="protein sequence ID" value="GGM22278.1"/>
    <property type="molecule type" value="Genomic_DNA"/>
</dbReference>
<keyword evidence="4" id="KW-0067">ATP-binding</keyword>
<comment type="caution">
    <text evidence="11">The sequence shown here is derived from an EMBL/GenBank/DDBJ whole genome shotgun (WGS) entry which is preliminary data.</text>
</comment>
<dbReference type="Pfam" id="PF00005">
    <property type="entry name" value="ABC_tran"/>
    <property type="match status" value="1"/>
</dbReference>
<gene>
    <name evidence="11" type="ORF">GCM10009425_36380</name>
</gene>
<keyword evidence="2 8" id="KW-0812">Transmembrane</keyword>
<feature type="transmembrane region" description="Helical" evidence="8">
    <location>
        <begin position="54"/>
        <end position="74"/>
    </location>
</feature>
<dbReference type="CDD" id="cd18586">
    <property type="entry name" value="ABC_6TM_PrtD_like"/>
    <property type="match status" value="1"/>
</dbReference>
<feature type="transmembrane region" description="Helical" evidence="8">
    <location>
        <begin position="12"/>
        <end position="34"/>
    </location>
</feature>
<evidence type="ECO:0000256" key="3">
    <source>
        <dbReference type="ARBA" id="ARBA00022741"/>
    </source>
</evidence>
<dbReference type="NCBIfam" id="TIGR01842">
    <property type="entry name" value="type_I_sec_PrtD"/>
    <property type="match status" value="1"/>
</dbReference>
<feature type="compositionally biased region" description="Low complexity" evidence="7">
    <location>
        <begin position="566"/>
        <end position="579"/>
    </location>
</feature>
<organism evidence="11 12">
    <name type="scientific">Pseudomonas asuensis</name>
    <dbReference type="NCBI Taxonomy" id="1825787"/>
    <lineage>
        <taxon>Bacteria</taxon>
        <taxon>Pseudomonadati</taxon>
        <taxon>Pseudomonadota</taxon>
        <taxon>Gammaproteobacteria</taxon>
        <taxon>Pseudomonadales</taxon>
        <taxon>Pseudomonadaceae</taxon>
        <taxon>Pseudomonas</taxon>
    </lineage>
</organism>
<dbReference type="Proteomes" id="UP000616499">
    <property type="component" value="Unassembled WGS sequence"/>
</dbReference>
<evidence type="ECO:0000256" key="4">
    <source>
        <dbReference type="ARBA" id="ARBA00022840"/>
    </source>
</evidence>
<dbReference type="InterPro" id="IPR036640">
    <property type="entry name" value="ABC1_TM_sf"/>
</dbReference>
<keyword evidence="3" id="KW-0547">Nucleotide-binding</keyword>
<evidence type="ECO:0000313" key="12">
    <source>
        <dbReference type="Proteomes" id="UP000616499"/>
    </source>
</evidence>
<dbReference type="InterPro" id="IPR011527">
    <property type="entry name" value="ABC1_TM_dom"/>
</dbReference>
<evidence type="ECO:0000256" key="2">
    <source>
        <dbReference type="ARBA" id="ARBA00022692"/>
    </source>
</evidence>
<dbReference type="Pfam" id="PF00664">
    <property type="entry name" value="ABC_membrane"/>
    <property type="match status" value="1"/>
</dbReference>
<dbReference type="InterPro" id="IPR003593">
    <property type="entry name" value="AAA+_ATPase"/>
</dbReference>
<proteinExistence type="predicted"/>
<feature type="transmembrane region" description="Helical" evidence="8">
    <location>
        <begin position="158"/>
        <end position="177"/>
    </location>
</feature>
<accession>A0ABQ2H191</accession>
<feature type="region of interest" description="Disordered" evidence="7">
    <location>
        <begin position="557"/>
        <end position="593"/>
    </location>
</feature>
<name>A0ABQ2H191_9PSED</name>